<feature type="region of interest" description="Disordered" evidence="1">
    <location>
        <begin position="98"/>
        <end position="121"/>
    </location>
</feature>
<dbReference type="EMBL" id="KI394634">
    <property type="protein sequence ID" value="ERN02369.1"/>
    <property type="molecule type" value="Genomic_DNA"/>
</dbReference>
<evidence type="ECO:0000256" key="1">
    <source>
        <dbReference type="SAM" id="MobiDB-lite"/>
    </source>
</evidence>
<reference evidence="3" key="1">
    <citation type="journal article" date="2013" name="Science">
        <title>The Amborella genome and the evolution of flowering plants.</title>
        <authorList>
            <consortium name="Amborella Genome Project"/>
        </authorList>
    </citation>
    <scope>NUCLEOTIDE SEQUENCE [LARGE SCALE GENOMIC DNA]</scope>
</reference>
<gene>
    <name evidence="2" type="ORF">AMTR_s00096p00082820</name>
</gene>
<dbReference type="Gramene" id="ERN02369">
    <property type="protein sequence ID" value="ERN02369"/>
    <property type="gene ID" value="AMTR_s00096p00082820"/>
</dbReference>
<dbReference type="Proteomes" id="UP000017836">
    <property type="component" value="Unassembled WGS sequence"/>
</dbReference>
<proteinExistence type="predicted"/>
<dbReference type="HOGENOM" id="CLU_2041206_0_0_1"/>
<sequence length="121" mass="13597">MLHAHSILLIMVNARDDKDRVLWKPGLGMVEVPKKPTKMICLNNLHAYERGSRTKNTAGFLHKAGILITCIGVPINLHHIDDRKDWVIKEIKEGIIPKQGHKEDIPPSPPIDKKPGYNGTL</sequence>
<dbReference type="AlphaFoldDB" id="W1P3Z6"/>
<accession>W1P3Z6</accession>
<organism evidence="2 3">
    <name type="scientific">Amborella trichopoda</name>
    <dbReference type="NCBI Taxonomy" id="13333"/>
    <lineage>
        <taxon>Eukaryota</taxon>
        <taxon>Viridiplantae</taxon>
        <taxon>Streptophyta</taxon>
        <taxon>Embryophyta</taxon>
        <taxon>Tracheophyta</taxon>
        <taxon>Spermatophyta</taxon>
        <taxon>Magnoliopsida</taxon>
        <taxon>Amborellales</taxon>
        <taxon>Amborellaceae</taxon>
        <taxon>Amborella</taxon>
    </lineage>
</organism>
<evidence type="ECO:0000313" key="2">
    <source>
        <dbReference type="EMBL" id="ERN02369.1"/>
    </source>
</evidence>
<name>W1P3Z6_AMBTC</name>
<feature type="compositionally biased region" description="Basic and acidic residues" evidence="1">
    <location>
        <begin position="98"/>
        <end position="115"/>
    </location>
</feature>
<keyword evidence="3" id="KW-1185">Reference proteome</keyword>
<evidence type="ECO:0000313" key="3">
    <source>
        <dbReference type="Proteomes" id="UP000017836"/>
    </source>
</evidence>
<protein>
    <submittedName>
        <fullName evidence="2">Uncharacterized protein</fullName>
    </submittedName>
</protein>